<feature type="active site" evidence="14">
    <location>
        <position position="115"/>
    </location>
</feature>
<evidence type="ECO:0000259" key="16">
    <source>
        <dbReference type="Pfam" id="PF08545"/>
    </source>
</evidence>
<keyword evidence="7 14" id="KW-0275">Fatty acid biosynthesis</keyword>
<evidence type="ECO:0000256" key="3">
    <source>
        <dbReference type="ARBA" id="ARBA00022516"/>
    </source>
</evidence>
<protein>
    <recommendedName>
        <fullName evidence="14">Beta-ketoacyl-[acyl-carrier-protein] synthase III</fullName>
        <shortName evidence="14">Beta-ketoacyl-ACP synthase III</shortName>
        <shortName evidence="14">KAS III</shortName>
        <ecNumber evidence="14">2.3.1.180</ecNumber>
    </recommendedName>
    <alternativeName>
        <fullName evidence="14">3-oxoacyl-[acyl-carrier-protein] synthase 3</fullName>
    </alternativeName>
    <alternativeName>
        <fullName evidence="14">3-oxoacyl-[acyl-carrier-protein] synthase III</fullName>
    </alternativeName>
</protein>
<organism evidence="17 18">
    <name type="scientific">Metallumcola ferriviriculae</name>
    <dbReference type="NCBI Taxonomy" id="3039180"/>
    <lineage>
        <taxon>Bacteria</taxon>
        <taxon>Bacillati</taxon>
        <taxon>Bacillota</taxon>
        <taxon>Clostridia</taxon>
        <taxon>Neomoorellales</taxon>
        <taxon>Desulfitibacteraceae</taxon>
        <taxon>Metallumcola</taxon>
    </lineage>
</organism>
<dbReference type="GO" id="GO:0006633">
    <property type="term" value="P:fatty acid biosynthetic process"/>
    <property type="evidence" value="ECO:0007669"/>
    <property type="project" value="UniProtKB-UniRule"/>
</dbReference>
<proteinExistence type="inferred from homology"/>
<comment type="domain">
    <text evidence="14">The last Arg residue of the ACP-binding site is essential for the weak association between ACP/AcpP and FabH.</text>
</comment>
<feature type="active site" evidence="14">
    <location>
        <position position="255"/>
    </location>
</feature>
<dbReference type="SUPFAM" id="SSF53901">
    <property type="entry name" value="Thiolase-like"/>
    <property type="match status" value="1"/>
</dbReference>
<dbReference type="GO" id="GO:0033818">
    <property type="term" value="F:beta-ketoacyl-acyl-carrier-protein synthase III activity"/>
    <property type="evidence" value="ECO:0007669"/>
    <property type="project" value="UniProtKB-UniRule"/>
</dbReference>
<comment type="similarity">
    <text evidence="2 14">Belongs to the thiolase-like superfamily. FabH family.</text>
</comment>
<dbReference type="Gene3D" id="3.40.47.10">
    <property type="match status" value="1"/>
</dbReference>
<evidence type="ECO:0000313" key="18">
    <source>
        <dbReference type="Proteomes" id="UP001329915"/>
    </source>
</evidence>
<comment type="catalytic activity">
    <reaction evidence="12">
        <text>2-methylpropanoyl-CoA + malonyl-[ACP] + H(+) = 4-methyl-3-oxopentanoyl-[ACP] + CO2 + CoA</text>
        <dbReference type="Rhea" id="RHEA:42268"/>
        <dbReference type="Rhea" id="RHEA-COMP:9623"/>
        <dbReference type="Rhea" id="RHEA-COMP:9940"/>
        <dbReference type="ChEBI" id="CHEBI:15378"/>
        <dbReference type="ChEBI" id="CHEBI:16526"/>
        <dbReference type="ChEBI" id="CHEBI:57287"/>
        <dbReference type="ChEBI" id="CHEBI:57338"/>
        <dbReference type="ChEBI" id="CHEBI:78449"/>
        <dbReference type="ChEBI" id="CHEBI:78820"/>
        <dbReference type="EC" id="2.3.1.300"/>
    </reaction>
    <physiologicalReaction direction="left-to-right" evidence="12">
        <dbReference type="Rhea" id="RHEA:42269"/>
    </physiologicalReaction>
</comment>
<comment type="catalytic activity">
    <reaction evidence="10">
        <text>malonyl-[ACP] + acetyl-CoA + H(+) = 3-oxobutanoyl-[ACP] + CO2 + CoA</text>
        <dbReference type="Rhea" id="RHEA:12080"/>
        <dbReference type="Rhea" id="RHEA-COMP:9623"/>
        <dbReference type="Rhea" id="RHEA-COMP:9625"/>
        <dbReference type="ChEBI" id="CHEBI:15378"/>
        <dbReference type="ChEBI" id="CHEBI:16526"/>
        <dbReference type="ChEBI" id="CHEBI:57287"/>
        <dbReference type="ChEBI" id="CHEBI:57288"/>
        <dbReference type="ChEBI" id="CHEBI:78449"/>
        <dbReference type="ChEBI" id="CHEBI:78450"/>
        <dbReference type="EC" id="2.3.1.180"/>
    </reaction>
    <physiologicalReaction direction="left-to-right" evidence="10">
        <dbReference type="Rhea" id="RHEA:12081"/>
    </physiologicalReaction>
</comment>
<evidence type="ECO:0000256" key="5">
    <source>
        <dbReference type="ARBA" id="ARBA00022832"/>
    </source>
</evidence>
<evidence type="ECO:0000256" key="11">
    <source>
        <dbReference type="ARBA" id="ARBA00052407"/>
    </source>
</evidence>
<feature type="region of interest" description="ACP-binding" evidence="14">
    <location>
        <begin position="256"/>
        <end position="260"/>
    </location>
</feature>
<comment type="pathway">
    <text evidence="1 14">Lipid metabolism; fatty acid biosynthesis.</text>
</comment>
<evidence type="ECO:0000256" key="7">
    <source>
        <dbReference type="ARBA" id="ARBA00023160"/>
    </source>
</evidence>
<dbReference type="EC" id="2.3.1.180" evidence="14"/>
<evidence type="ECO:0000256" key="2">
    <source>
        <dbReference type="ARBA" id="ARBA00008642"/>
    </source>
</evidence>
<dbReference type="KEGG" id="dbc:MFMK1_002023"/>
<keyword evidence="3 14" id="KW-0444">Lipid biosynthesis</keyword>
<feature type="domain" description="Beta-ketoacyl-[acyl-carrier-protein] synthase III C-terminal" evidence="15">
    <location>
        <begin position="239"/>
        <end position="328"/>
    </location>
</feature>
<evidence type="ECO:0000256" key="13">
    <source>
        <dbReference type="ARBA" id="ARBA00052985"/>
    </source>
</evidence>
<dbReference type="InterPro" id="IPR016039">
    <property type="entry name" value="Thiolase-like"/>
</dbReference>
<accession>A0AAU0USF8</accession>
<evidence type="ECO:0000256" key="4">
    <source>
        <dbReference type="ARBA" id="ARBA00022679"/>
    </source>
</evidence>
<evidence type="ECO:0000256" key="8">
    <source>
        <dbReference type="ARBA" id="ARBA00023268"/>
    </source>
</evidence>
<dbReference type="PANTHER" id="PTHR43091:SF1">
    <property type="entry name" value="BETA-KETOACYL-[ACYL-CARRIER-PROTEIN] SYNTHASE III, CHLOROPLASTIC"/>
    <property type="match status" value="1"/>
</dbReference>
<dbReference type="PANTHER" id="PTHR43091">
    <property type="entry name" value="3-OXOACYL-[ACYL-CARRIER-PROTEIN] SYNTHASE"/>
    <property type="match status" value="1"/>
</dbReference>
<keyword evidence="8 14" id="KW-0511">Multifunctional enzyme</keyword>
<dbReference type="EMBL" id="CP121694">
    <property type="protein sequence ID" value="WRO22198.1"/>
    <property type="molecule type" value="Genomic_DNA"/>
</dbReference>
<gene>
    <name evidence="14" type="primary">fabH</name>
    <name evidence="17" type="ORF">MFMK1_002023</name>
</gene>
<dbReference type="NCBIfam" id="NF006829">
    <property type="entry name" value="PRK09352.1"/>
    <property type="match status" value="1"/>
</dbReference>
<dbReference type="InterPro" id="IPR013747">
    <property type="entry name" value="ACP_syn_III_C"/>
</dbReference>
<comment type="function">
    <text evidence="14">Catalyzes the condensation reaction of fatty acid synthesis by the addition to an acyl acceptor of two carbons from malonyl-ACP. Catalyzes the first condensation reaction which initiates fatty acid synthesis and may therefore play a role in governing the total rate of fatty acid production. Possesses both acetoacetyl-ACP synthase and acetyl transacylase activities. Its substrate specificity determines the biosynthesis of branched-chain and/or straight-chain of fatty acids.</text>
</comment>
<comment type="catalytic activity">
    <reaction evidence="11">
        <text>(2S)-2-methylbutanoyl-CoA + malonyl-[ACP] + H(+) = (4S)-4-methyl-3-oxohexanoyl-[ACP] + CO2 + CoA</text>
        <dbReference type="Rhea" id="RHEA:42276"/>
        <dbReference type="Rhea" id="RHEA-COMP:9623"/>
        <dbReference type="Rhea" id="RHEA-COMP:17148"/>
        <dbReference type="ChEBI" id="CHEBI:15378"/>
        <dbReference type="ChEBI" id="CHEBI:16526"/>
        <dbReference type="ChEBI" id="CHEBI:57287"/>
        <dbReference type="ChEBI" id="CHEBI:78449"/>
        <dbReference type="ChEBI" id="CHEBI:88166"/>
        <dbReference type="ChEBI" id="CHEBI:167462"/>
        <dbReference type="EC" id="2.3.1.300"/>
    </reaction>
    <physiologicalReaction direction="left-to-right" evidence="11">
        <dbReference type="Rhea" id="RHEA:42277"/>
    </physiologicalReaction>
</comment>
<dbReference type="Proteomes" id="UP001329915">
    <property type="component" value="Chromosome"/>
</dbReference>
<keyword evidence="6 14" id="KW-0443">Lipid metabolism</keyword>
<evidence type="ECO:0000256" key="14">
    <source>
        <dbReference type="HAMAP-Rule" id="MF_01815"/>
    </source>
</evidence>
<dbReference type="Pfam" id="PF08541">
    <property type="entry name" value="ACP_syn_III_C"/>
    <property type="match status" value="1"/>
</dbReference>
<comment type="subcellular location">
    <subcellularLocation>
        <location evidence="14">Cytoplasm</location>
    </subcellularLocation>
</comment>
<comment type="subunit">
    <text evidence="14">Homodimer.</text>
</comment>
<dbReference type="InterPro" id="IPR004655">
    <property type="entry name" value="FabH"/>
</dbReference>
<keyword evidence="4 14" id="KW-0808">Transferase</keyword>
<dbReference type="AlphaFoldDB" id="A0AAU0USF8"/>
<evidence type="ECO:0000256" key="10">
    <source>
        <dbReference type="ARBA" id="ARBA00051096"/>
    </source>
</evidence>
<dbReference type="InterPro" id="IPR013751">
    <property type="entry name" value="ACP_syn_III_N"/>
</dbReference>
<feature type="active site" evidence="14">
    <location>
        <position position="285"/>
    </location>
</feature>
<evidence type="ECO:0000259" key="15">
    <source>
        <dbReference type="Pfam" id="PF08541"/>
    </source>
</evidence>
<evidence type="ECO:0000256" key="6">
    <source>
        <dbReference type="ARBA" id="ARBA00023098"/>
    </source>
</evidence>
<dbReference type="GO" id="GO:0005737">
    <property type="term" value="C:cytoplasm"/>
    <property type="evidence" value="ECO:0007669"/>
    <property type="project" value="UniProtKB-SubCell"/>
</dbReference>
<sequence>MFSRGVGILGTGSYLPEEVITNEDLEKIVETSDAWITSRTGIKERRRVAAHQATSDLCYQAALRALDSSGVSADELDLIIVGTASPDMLFPSTACLLQNMLGAKKAAAFDLEAACTGFIYGLAVGSQFIATGMYDKVLVVGADTLSRLLDWEDRNTCVLFGDGAGACVLGQVEQGQGILSLYLGADGGGGDLLKLPAGGSRLPASEQTVAAREHFIKMSGTEVFKFAVRVMDEAAKKALEQAGITKKDIDFLVPHQANIRIVDAAVRRLDLSPERVYVNLDKYGNMSGGSVPVALDEAVNEGKIKNGDVVLLVGFGAGLTWGSVVMTWTGSTVRGGK</sequence>
<dbReference type="FunFam" id="3.40.47.10:FF:000004">
    <property type="entry name" value="3-oxoacyl-[acyl-carrier-protein] synthase 3"/>
    <property type="match status" value="1"/>
</dbReference>
<dbReference type="NCBIfam" id="TIGR00747">
    <property type="entry name" value="fabH"/>
    <property type="match status" value="1"/>
</dbReference>
<keyword evidence="5 14" id="KW-0276">Fatty acid metabolism</keyword>
<evidence type="ECO:0000256" key="9">
    <source>
        <dbReference type="ARBA" id="ARBA00023315"/>
    </source>
</evidence>
<evidence type="ECO:0000256" key="12">
    <source>
        <dbReference type="ARBA" id="ARBA00052467"/>
    </source>
</evidence>
<evidence type="ECO:0000256" key="1">
    <source>
        <dbReference type="ARBA" id="ARBA00005194"/>
    </source>
</evidence>
<keyword evidence="9 14" id="KW-0012">Acyltransferase</keyword>
<dbReference type="Pfam" id="PF08545">
    <property type="entry name" value="ACP_syn_III"/>
    <property type="match status" value="1"/>
</dbReference>
<feature type="domain" description="Beta-ketoacyl-[acyl-carrier-protein] synthase III N-terminal" evidence="16">
    <location>
        <begin position="109"/>
        <end position="187"/>
    </location>
</feature>
<dbReference type="CDD" id="cd00830">
    <property type="entry name" value="KAS_III"/>
    <property type="match status" value="1"/>
</dbReference>
<keyword evidence="18" id="KW-1185">Reference proteome</keyword>
<evidence type="ECO:0000313" key="17">
    <source>
        <dbReference type="EMBL" id="WRO22198.1"/>
    </source>
</evidence>
<comment type="catalytic activity">
    <reaction evidence="13">
        <text>3-methylbutanoyl-CoA + malonyl-[ACP] + H(+) = 5-methyl-3-oxohexanoyl-[ACP] + CO2 + CoA</text>
        <dbReference type="Rhea" id="RHEA:42272"/>
        <dbReference type="Rhea" id="RHEA-COMP:9623"/>
        <dbReference type="Rhea" id="RHEA-COMP:9941"/>
        <dbReference type="ChEBI" id="CHEBI:15378"/>
        <dbReference type="ChEBI" id="CHEBI:16526"/>
        <dbReference type="ChEBI" id="CHEBI:57287"/>
        <dbReference type="ChEBI" id="CHEBI:57345"/>
        <dbReference type="ChEBI" id="CHEBI:78449"/>
        <dbReference type="ChEBI" id="CHEBI:78822"/>
        <dbReference type="EC" id="2.3.1.300"/>
    </reaction>
    <physiologicalReaction direction="left-to-right" evidence="13">
        <dbReference type="Rhea" id="RHEA:42273"/>
    </physiologicalReaction>
</comment>
<dbReference type="HAMAP" id="MF_01815">
    <property type="entry name" value="FabH"/>
    <property type="match status" value="1"/>
</dbReference>
<dbReference type="GO" id="GO:0004315">
    <property type="term" value="F:3-oxoacyl-[acyl-carrier-protein] synthase activity"/>
    <property type="evidence" value="ECO:0007669"/>
    <property type="project" value="InterPro"/>
</dbReference>
<name>A0AAU0USF8_9FIRM</name>
<reference evidence="17 18" key="1">
    <citation type="submission" date="2023-04" db="EMBL/GenBank/DDBJ databases">
        <authorList>
            <person name="Hsu D."/>
        </authorList>
    </citation>
    <scope>NUCLEOTIDE SEQUENCE [LARGE SCALE GENOMIC DNA]</scope>
    <source>
        <strain evidence="17 18">MK1</strain>
    </source>
</reference>
<keyword evidence="14" id="KW-0963">Cytoplasm</keyword>